<proteinExistence type="predicted"/>
<sequence length="23" mass="2797">MSDFELRLLNFGRRNPDTLLEIF</sequence>
<name>Q0EZ92_9PROT</name>
<comment type="caution">
    <text evidence="1">The sequence shown here is derived from an EMBL/GenBank/DDBJ whole genome shotgun (WGS) entry which is preliminary data.</text>
</comment>
<dbReference type="InParanoid" id="Q0EZ92"/>
<dbReference type="AlphaFoldDB" id="Q0EZ92"/>
<gene>
    <name evidence="1" type="ORF">SPV1_07551</name>
</gene>
<accession>Q0EZ92</accession>
<reference evidence="1 2" key="1">
    <citation type="submission" date="2006-09" db="EMBL/GenBank/DDBJ databases">
        <authorList>
            <person name="Emerson D."/>
            <person name="Ferriera S."/>
            <person name="Johnson J."/>
            <person name="Kravitz S."/>
            <person name="Halpern A."/>
            <person name="Remington K."/>
            <person name="Beeson K."/>
            <person name="Tran B."/>
            <person name="Rogers Y.-H."/>
            <person name="Friedman R."/>
            <person name="Venter J.C."/>
        </authorList>
    </citation>
    <scope>NUCLEOTIDE SEQUENCE [LARGE SCALE GENOMIC DNA]</scope>
    <source>
        <strain evidence="1 2">PV-1</strain>
    </source>
</reference>
<dbReference type="HOGENOM" id="CLU_3422949_0_0_0"/>
<evidence type="ECO:0000313" key="2">
    <source>
        <dbReference type="Proteomes" id="UP000005297"/>
    </source>
</evidence>
<dbReference type="Proteomes" id="UP000005297">
    <property type="component" value="Unassembled WGS sequence"/>
</dbReference>
<keyword evidence="2" id="KW-1185">Reference proteome</keyword>
<organism evidence="1 2">
    <name type="scientific">Mariprofundus ferrooxydans PV-1</name>
    <dbReference type="NCBI Taxonomy" id="314345"/>
    <lineage>
        <taxon>Bacteria</taxon>
        <taxon>Pseudomonadati</taxon>
        <taxon>Pseudomonadota</taxon>
        <taxon>Candidatius Mariprofundia</taxon>
        <taxon>Mariprofundales</taxon>
        <taxon>Mariprofundaceae</taxon>
        <taxon>Mariprofundus</taxon>
    </lineage>
</organism>
<protein>
    <submittedName>
        <fullName evidence="1">Uncharacterized protein</fullName>
    </submittedName>
</protein>
<dbReference type="EMBL" id="AATS01000007">
    <property type="protein sequence ID" value="EAU54532.1"/>
    <property type="molecule type" value="Genomic_DNA"/>
</dbReference>
<evidence type="ECO:0000313" key="1">
    <source>
        <dbReference type="EMBL" id="EAU54532.1"/>
    </source>
</evidence>